<evidence type="ECO:0000256" key="7">
    <source>
        <dbReference type="SAM" id="SignalP"/>
    </source>
</evidence>
<evidence type="ECO:0000256" key="1">
    <source>
        <dbReference type="ARBA" id="ARBA00011073"/>
    </source>
</evidence>
<keyword evidence="2 5" id="KW-0645">Protease</keyword>
<comment type="similarity">
    <text evidence="1 5">Belongs to the peptidase S8 family.</text>
</comment>
<dbReference type="InterPro" id="IPR050131">
    <property type="entry name" value="Peptidase_S8_subtilisin-like"/>
</dbReference>
<sequence>MRTLAAAAVTALTVTGALTLGAPAQAAPEPGWLSANWLVQSGTTTMSTVIRAAGADRADAANPDLGAALSGAVLTGAGIGVALIDSGVSPVKGLDGAGKVINGPDLSFESQAPNLRYLDTFGHGTHMAGIIAGQDPATTTGTRFAGVAPGAHIVSVKVATADGASDVSQIIAGIDWVVAHRNDPGLNIKVLNLSYGTQSAQSATLDPLAFAVEKAWEAGIVVVVAAGNDGFAANRLTMPAADPDVIAVGAADPRGTDTRTDDVVADFSNRGNAARHADVLAAGRSVVSLRSPGSYVDRTYPGARLSLTEDPEQRFLRGSGTSQAAAVVSGSVALLLQQRPGMRPDDVKKLLTSTADPIVGGDAYAAGYGQINVARAARSRTTYTRQLNTAATGLGSLEASRAGAYVYDSVTGTPLTGERDIFGMLWYAPSWTAASATQRSWIGGTWNGSVWTGTAWGTASTGTRSWVPVTWTGRSWSGATWSGRSWSGATWSGRSWSSETWTGRSWSGRSWSAAGWTGEPWH</sequence>
<dbReference type="SUPFAM" id="SSF52743">
    <property type="entry name" value="Subtilisin-like"/>
    <property type="match status" value="1"/>
</dbReference>
<feature type="signal peptide" evidence="7">
    <location>
        <begin position="1"/>
        <end position="26"/>
    </location>
</feature>
<dbReference type="GO" id="GO:0006508">
    <property type="term" value="P:proteolysis"/>
    <property type="evidence" value="ECO:0007669"/>
    <property type="project" value="UniProtKB-KW"/>
</dbReference>
<evidence type="ECO:0000313" key="10">
    <source>
        <dbReference type="Proteomes" id="UP000647172"/>
    </source>
</evidence>
<name>A0A919JRX0_9ACTN</name>
<reference evidence="9" key="1">
    <citation type="submission" date="2021-01" db="EMBL/GenBank/DDBJ databases">
        <title>Whole genome shotgun sequence of Actinoplanes nipponensis NBRC 14063.</title>
        <authorList>
            <person name="Komaki H."/>
            <person name="Tamura T."/>
        </authorList>
    </citation>
    <scope>NUCLEOTIDE SEQUENCE</scope>
    <source>
        <strain evidence="9">NBRC 14063</strain>
    </source>
</reference>
<dbReference type="InterPro" id="IPR036852">
    <property type="entry name" value="Peptidase_S8/S53_dom_sf"/>
</dbReference>
<feature type="region of interest" description="Disordered" evidence="6">
    <location>
        <begin position="499"/>
        <end position="522"/>
    </location>
</feature>
<feature type="active site" description="Charge relay system" evidence="5">
    <location>
        <position position="322"/>
    </location>
</feature>
<evidence type="ECO:0000259" key="8">
    <source>
        <dbReference type="Pfam" id="PF00082"/>
    </source>
</evidence>
<dbReference type="AlphaFoldDB" id="A0A919JRX0"/>
<dbReference type="PANTHER" id="PTHR43806">
    <property type="entry name" value="PEPTIDASE S8"/>
    <property type="match status" value="1"/>
</dbReference>
<feature type="active site" description="Charge relay system" evidence="5">
    <location>
        <position position="85"/>
    </location>
</feature>
<evidence type="ECO:0000256" key="5">
    <source>
        <dbReference type="PROSITE-ProRule" id="PRU01240"/>
    </source>
</evidence>
<comment type="caution">
    <text evidence="9">The sequence shown here is derived from an EMBL/GenBank/DDBJ whole genome shotgun (WGS) entry which is preliminary data.</text>
</comment>
<evidence type="ECO:0000313" key="9">
    <source>
        <dbReference type="EMBL" id="GIE54240.1"/>
    </source>
</evidence>
<dbReference type="EMBL" id="BOMQ01000097">
    <property type="protein sequence ID" value="GIE54240.1"/>
    <property type="molecule type" value="Genomic_DNA"/>
</dbReference>
<feature type="active site" description="Charge relay system" evidence="5">
    <location>
        <position position="123"/>
    </location>
</feature>
<feature type="chain" id="PRO_5037893534" description="Peptidase S8/S53 domain-containing protein" evidence="7">
    <location>
        <begin position="27"/>
        <end position="522"/>
    </location>
</feature>
<dbReference type="InterPro" id="IPR000209">
    <property type="entry name" value="Peptidase_S8/S53_dom"/>
</dbReference>
<dbReference type="PANTHER" id="PTHR43806:SF11">
    <property type="entry name" value="CEREVISIN-RELATED"/>
    <property type="match status" value="1"/>
</dbReference>
<dbReference type="Proteomes" id="UP000647172">
    <property type="component" value="Unassembled WGS sequence"/>
</dbReference>
<dbReference type="PRINTS" id="PR00723">
    <property type="entry name" value="SUBTILISIN"/>
</dbReference>
<organism evidence="9 10">
    <name type="scientific">Actinoplanes nipponensis</name>
    <dbReference type="NCBI Taxonomy" id="135950"/>
    <lineage>
        <taxon>Bacteria</taxon>
        <taxon>Bacillati</taxon>
        <taxon>Actinomycetota</taxon>
        <taxon>Actinomycetes</taxon>
        <taxon>Micromonosporales</taxon>
        <taxon>Micromonosporaceae</taxon>
        <taxon>Actinoplanes</taxon>
    </lineage>
</organism>
<feature type="compositionally biased region" description="Low complexity" evidence="6">
    <location>
        <begin position="500"/>
        <end position="522"/>
    </location>
</feature>
<evidence type="ECO:0000256" key="2">
    <source>
        <dbReference type="ARBA" id="ARBA00022670"/>
    </source>
</evidence>
<keyword evidence="7" id="KW-0732">Signal</keyword>
<dbReference type="Gene3D" id="3.40.50.200">
    <property type="entry name" value="Peptidase S8/S53 domain"/>
    <property type="match status" value="1"/>
</dbReference>
<dbReference type="GO" id="GO:0004252">
    <property type="term" value="F:serine-type endopeptidase activity"/>
    <property type="evidence" value="ECO:0007669"/>
    <property type="project" value="UniProtKB-UniRule"/>
</dbReference>
<evidence type="ECO:0000256" key="6">
    <source>
        <dbReference type="SAM" id="MobiDB-lite"/>
    </source>
</evidence>
<dbReference type="RefSeq" id="WP_239131070.1">
    <property type="nucleotide sequence ID" value="NZ_BAAAYJ010000084.1"/>
</dbReference>
<dbReference type="Pfam" id="PF00082">
    <property type="entry name" value="Peptidase_S8"/>
    <property type="match status" value="1"/>
</dbReference>
<protein>
    <recommendedName>
        <fullName evidence="8">Peptidase S8/S53 domain-containing protein</fullName>
    </recommendedName>
</protein>
<feature type="domain" description="Peptidase S8/S53" evidence="8">
    <location>
        <begin position="76"/>
        <end position="369"/>
    </location>
</feature>
<proteinExistence type="inferred from homology"/>
<gene>
    <name evidence="9" type="ORF">Ani05nite_77740</name>
</gene>
<accession>A0A919JRX0</accession>
<evidence type="ECO:0000256" key="4">
    <source>
        <dbReference type="ARBA" id="ARBA00022825"/>
    </source>
</evidence>
<evidence type="ECO:0000256" key="3">
    <source>
        <dbReference type="ARBA" id="ARBA00022801"/>
    </source>
</evidence>
<keyword evidence="3 5" id="KW-0378">Hydrolase</keyword>
<keyword evidence="4 5" id="KW-0720">Serine protease</keyword>
<dbReference type="InterPro" id="IPR015500">
    <property type="entry name" value="Peptidase_S8_subtilisin-rel"/>
</dbReference>
<dbReference type="PROSITE" id="PS51892">
    <property type="entry name" value="SUBTILASE"/>
    <property type="match status" value="1"/>
</dbReference>
<keyword evidence="10" id="KW-1185">Reference proteome</keyword>